<proteinExistence type="predicted"/>
<dbReference type="EMBL" id="LSLI01000153">
    <property type="protein sequence ID" value="KXS30736.1"/>
    <property type="molecule type" value="Genomic_DNA"/>
</dbReference>
<accession>A0A139BNZ9</accession>
<evidence type="ECO:0008006" key="3">
    <source>
        <dbReference type="Google" id="ProtNLM"/>
    </source>
</evidence>
<dbReference type="InterPro" id="IPR045499">
    <property type="entry name" value="DUF6492"/>
</dbReference>
<comment type="caution">
    <text evidence="1">The sequence shown here is derived from an EMBL/GenBank/DDBJ whole genome shotgun (WGS) entry which is preliminary data.</text>
</comment>
<name>A0A139BNZ9_9PROT</name>
<dbReference type="Proteomes" id="UP000070578">
    <property type="component" value="Unassembled WGS sequence"/>
</dbReference>
<protein>
    <recommendedName>
        <fullName evidence="3">Glycosyl transferase family 8</fullName>
    </recommendedName>
</protein>
<evidence type="ECO:0000313" key="2">
    <source>
        <dbReference type="Proteomes" id="UP000070578"/>
    </source>
</evidence>
<dbReference type="Pfam" id="PF20102">
    <property type="entry name" value="DUF6492"/>
    <property type="match status" value="1"/>
</dbReference>
<reference evidence="1 2" key="1">
    <citation type="submission" date="2016-02" db="EMBL/GenBank/DDBJ databases">
        <authorList>
            <person name="Wen L."/>
            <person name="He K."/>
            <person name="Yang H."/>
        </authorList>
    </citation>
    <scope>NUCLEOTIDE SEQUENCE [LARGE SCALE GENOMIC DNA]</scope>
    <source>
        <strain evidence="1">ShG14-8</strain>
    </source>
</reference>
<gene>
    <name evidence="1" type="ORF">AWT59_3141</name>
</gene>
<dbReference type="AlphaFoldDB" id="A0A139BNZ9"/>
<sequence>MSSRPPLVLYCCTFSKDLNRVKKLLQSIQQHNKEQLKTYISAPAKDLELFKSELSAYDFTLINEEDIIRKNPRIDMGLLYQKPGGIQQQIIKSEFWRLDISDNYLVLDSDCVFIRDFGLADFIATDNVPFSVIHEGKDILQATERFGPKYARHGFLVNRTPIRDIMGRKGVVYDYGYAPFLWSRKVWEALDINYLQPNQMSFLDAVLKCESEFTWYGESLIKYRPIPLYPREQLFKHYHYEHQYWQDKKLGYTEDILKKDYLGVVYQSNWQTWEDFGQPRKKLLSIMLRSIKRWLKFIQFRIRVF</sequence>
<reference evidence="1 2" key="2">
    <citation type="submission" date="2016-03" db="EMBL/GenBank/DDBJ databases">
        <title>New uncultured bacterium of the family Gallionellaceae from acid mine drainage: description and reconstruction of genome based on metagenomic analysis of microbial community.</title>
        <authorList>
            <person name="Kadnikov V."/>
            <person name="Ivasenko D."/>
            <person name="Beletsky A."/>
            <person name="Mardanov A."/>
            <person name="Danilova E."/>
            <person name="Pimenov N."/>
            <person name="Karnachuk O."/>
            <person name="Ravin N."/>
        </authorList>
    </citation>
    <scope>NUCLEOTIDE SEQUENCE [LARGE SCALE GENOMIC DNA]</scope>
    <source>
        <strain evidence="1">ShG14-8</strain>
    </source>
</reference>
<evidence type="ECO:0000313" key="1">
    <source>
        <dbReference type="EMBL" id="KXS30736.1"/>
    </source>
</evidence>
<organism evidence="1 2">
    <name type="scientific">Candidatus Gallionella acididurans</name>
    <dbReference type="NCBI Taxonomy" id="1796491"/>
    <lineage>
        <taxon>Bacteria</taxon>
        <taxon>Pseudomonadati</taxon>
        <taxon>Pseudomonadota</taxon>
        <taxon>Betaproteobacteria</taxon>
        <taxon>Nitrosomonadales</taxon>
        <taxon>Gallionellaceae</taxon>
        <taxon>Gallionella</taxon>
    </lineage>
</organism>